<name>A0A4Q2UT13_FUSOX</name>
<dbReference type="Proteomes" id="UP000290540">
    <property type="component" value="Unassembled WGS sequence"/>
</dbReference>
<reference evidence="1 2" key="1">
    <citation type="submission" date="2016-12" db="EMBL/GenBank/DDBJ databases">
        <title>Draft genome sequence of Fusarium oxysporum causing rot on Narcissus.</title>
        <authorList>
            <person name="Armitage A.D."/>
            <person name="Taylor A."/>
            <person name="Clarkson J.P."/>
            <person name="Harrison R.J."/>
            <person name="Jackson A.C."/>
        </authorList>
    </citation>
    <scope>NUCLEOTIDE SEQUENCE [LARGE SCALE GENOMIC DNA]</scope>
    <source>
        <strain evidence="1 2">N139</strain>
    </source>
</reference>
<gene>
    <name evidence="1" type="ORF">BFJ63_vAg20111</name>
</gene>
<comment type="caution">
    <text evidence="1">The sequence shown here is derived from an EMBL/GenBank/DDBJ whole genome shotgun (WGS) entry which is preliminary data.</text>
</comment>
<evidence type="ECO:0000313" key="1">
    <source>
        <dbReference type="EMBL" id="RYC77014.1"/>
    </source>
</evidence>
<evidence type="ECO:0000313" key="2">
    <source>
        <dbReference type="Proteomes" id="UP000290540"/>
    </source>
</evidence>
<dbReference type="AlphaFoldDB" id="A0A4Q2UT13"/>
<accession>A0A4Q2UT13</accession>
<protein>
    <submittedName>
        <fullName evidence="1">Uncharacterized protein</fullName>
    </submittedName>
</protein>
<organism evidence="1 2">
    <name type="scientific">Fusarium oxysporum f. sp. narcissi</name>
    <dbReference type="NCBI Taxonomy" id="451672"/>
    <lineage>
        <taxon>Eukaryota</taxon>
        <taxon>Fungi</taxon>
        <taxon>Dikarya</taxon>
        <taxon>Ascomycota</taxon>
        <taxon>Pezizomycotina</taxon>
        <taxon>Sordariomycetes</taxon>
        <taxon>Hypocreomycetidae</taxon>
        <taxon>Hypocreales</taxon>
        <taxon>Nectriaceae</taxon>
        <taxon>Fusarium</taxon>
        <taxon>Fusarium oxysporum species complex</taxon>
    </lineage>
</organism>
<dbReference type="EMBL" id="MQTW01003026">
    <property type="protein sequence ID" value="RYC77014.1"/>
    <property type="molecule type" value="Genomic_DNA"/>
</dbReference>
<sequence length="53" mass="6215">MTESVAIEHRDARKKLTHWARNREAQARRRSASKANEEVITEMGLARNRECHL</sequence>
<proteinExistence type="predicted"/>